<dbReference type="EMBL" id="JBGBPQ010000005">
    <property type="protein sequence ID" value="KAL1523804.1"/>
    <property type="molecule type" value="Genomic_DNA"/>
</dbReference>
<evidence type="ECO:0008006" key="4">
    <source>
        <dbReference type="Google" id="ProtNLM"/>
    </source>
</evidence>
<keyword evidence="3" id="KW-1185">Reference proteome</keyword>
<proteinExistence type="predicted"/>
<reference evidence="2 3" key="1">
    <citation type="journal article" date="2024" name="Science">
        <title>Giant polyketide synthase enzymes in the biosynthesis of giant marine polyether toxins.</title>
        <authorList>
            <person name="Fallon T.R."/>
            <person name="Shende V.V."/>
            <person name="Wierzbicki I.H."/>
            <person name="Pendleton A.L."/>
            <person name="Watervoot N.F."/>
            <person name="Auber R.P."/>
            <person name="Gonzalez D.J."/>
            <person name="Wisecaver J.H."/>
            <person name="Moore B.S."/>
        </authorList>
    </citation>
    <scope>NUCLEOTIDE SEQUENCE [LARGE SCALE GENOMIC DNA]</scope>
    <source>
        <strain evidence="2 3">12B1</strain>
    </source>
</reference>
<gene>
    <name evidence="2" type="ORF">AB1Y20_018726</name>
</gene>
<sequence>MVKSLVWGLLSSPLLSSLLLFSPLVSSSTPPPLSPPSTRRDMAKVDPVARLDRAQRWGESFGKLPLDSADERPSFFSRFLRRSSTVTKPFNSSGPVHRFNVVYWSSGTHKDLVLEVGADGVALRGVPPHDAADASVERAAAASGDLLFTFSFDEIGGWSLGKNKDCFILHFAEAEKLRRLSRRSVDSNEPLSLGGMSTLIVYHDKPEEITQACHDEARRLVESRHASMAEDEAQLTITQGATLGASNLSASAAV</sequence>
<name>A0AB34JPY6_PRYPA</name>
<feature type="signal peptide" evidence="1">
    <location>
        <begin position="1"/>
        <end position="27"/>
    </location>
</feature>
<keyword evidence="1" id="KW-0732">Signal</keyword>
<evidence type="ECO:0000313" key="2">
    <source>
        <dbReference type="EMBL" id="KAL1523804.1"/>
    </source>
</evidence>
<dbReference type="AlphaFoldDB" id="A0AB34JPY6"/>
<evidence type="ECO:0000256" key="1">
    <source>
        <dbReference type="SAM" id="SignalP"/>
    </source>
</evidence>
<protein>
    <recommendedName>
        <fullName evidence="4">Arp2/3 complex 34 kDa subunit</fullName>
    </recommendedName>
</protein>
<comment type="caution">
    <text evidence="2">The sequence shown here is derived from an EMBL/GenBank/DDBJ whole genome shotgun (WGS) entry which is preliminary data.</text>
</comment>
<organism evidence="2 3">
    <name type="scientific">Prymnesium parvum</name>
    <name type="common">Toxic golden alga</name>
    <dbReference type="NCBI Taxonomy" id="97485"/>
    <lineage>
        <taxon>Eukaryota</taxon>
        <taxon>Haptista</taxon>
        <taxon>Haptophyta</taxon>
        <taxon>Prymnesiophyceae</taxon>
        <taxon>Prymnesiales</taxon>
        <taxon>Prymnesiaceae</taxon>
        <taxon>Prymnesium</taxon>
    </lineage>
</organism>
<evidence type="ECO:0000313" key="3">
    <source>
        <dbReference type="Proteomes" id="UP001515480"/>
    </source>
</evidence>
<feature type="chain" id="PRO_5044186568" description="Arp2/3 complex 34 kDa subunit" evidence="1">
    <location>
        <begin position="28"/>
        <end position="254"/>
    </location>
</feature>
<accession>A0AB34JPY6</accession>
<dbReference type="Proteomes" id="UP001515480">
    <property type="component" value="Unassembled WGS sequence"/>
</dbReference>